<keyword evidence="2" id="KW-1185">Reference proteome</keyword>
<reference evidence="1 2" key="1">
    <citation type="submission" date="2014-03" db="EMBL/GenBank/DDBJ databases">
        <title>Draft genome of the hookworm Oesophagostomum dentatum.</title>
        <authorList>
            <person name="Mitreva M."/>
        </authorList>
    </citation>
    <scope>NUCLEOTIDE SEQUENCE [LARGE SCALE GENOMIC DNA]</scope>
    <source>
        <strain evidence="1 2">OD-Hann</strain>
    </source>
</reference>
<accession>A0A0B1SSY3</accession>
<dbReference type="InterPro" id="IPR035126">
    <property type="entry name" value="SCVP"/>
</dbReference>
<sequence length="105" mass="12075">MQDTFFEIFSDYAKEASYEFYPFDRSSLKLIDTGSHQGHPTATFGVHYIDCLGFQQFLVGSKSHKYNLRSVQVKCPHMEFSLCYAFDCDVKDVPNTTHIAPAGWY</sequence>
<dbReference type="AlphaFoldDB" id="A0A0B1SSY3"/>
<dbReference type="Pfam" id="PF17619">
    <property type="entry name" value="SCVP"/>
    <property type="match status" value="1"/>
</dbReference>
<name>A0A0B1SSY3_OESDE</name>
<protein>
    <submittedName>
        <fullName evidence="1">Uncharacterized protein</fullName>
    </submittedName>
</protein>
<proteinExistence type="predicted"/>
<dbReference type="EMBL" id="KN559870">
    <property type="protein sequence ID" value="KHJ86607.1"/>
    <property type="molecule type" value="Genomic_DNA"/>
</dbReference>
<gene>
    <name evidence="1" type="ORF">OESDEN_13634</name>
</gene>
<evidence type="ECO:0000313" key="1">
    <source>
        <dbReference type="EMBL" id="KHJ86607.1"/>
    </source>
</evidence>
<organism evidence="1 2">
    <name type="scientific">Oesophagostomum dentatum</name>
    <name type="common">Nodular worm</name>
    <dbReference type="NCBI Taxonomy" id="61180"/>
    <lineage>
        <taxon>Eukaryota</taxon>
        <taxon>Metazoa</taxon>
        <taxon>Ecdysozoa</taxon>
        <taxon>Nematoda</taxon>
        <taxon>Chromadorea</taxon>
        <taxon>Rhabditida</taxon>
        <taxon>Rhabditina</taxon>
        <taxon>Rhabditomorpha</taxon>
        <taxon>Strongyloidea</taxon>
        <taxon>Strongylidae</taxon>
        <taxon>Oesophagostomum</taxon>
    </lineage>
</organism>
<evidence type="ECO:0000313" key="2">
    <source>
        <dbReference type="Proteomes" id="UP000053660"/>
    </source>
</evidence>
<dbReference type="Proteomes" id="UP000053660">
    <property type="component" value="Unassembled WGS sequence"/>
</dbReference>